<protein>
    <submittedName>
        <fullName evidence="1">Uncharacterized protein</fullName>
    </submittedName>
</protein>
<gene>
    <name evidence="1" type="ORF">B0T25DRAFT_423281</name>
</gene>
<dbReference type="Proteomes" id="UP001275084">
    <property type="component" value="Unassembled WGS sequence"/>
</dbReference>
<comment type="caution">
    <text evidence="1">The sequence shown here is derived from an EMBL/GenBank/DDBJ whole genome shotgun (WGS) entry which is preliminary data.</text>
</comment>
<organism evidence="1 2">
    <name type="scientific">Lasiosphaeria hispida</name>
    <dbReference type="NCBI Taxonomy" id="260671"/>
    <lineage>
        <taxon>Eukaryota</taxon>
        <taxon>Fungi</taxon>
        <taxon>Dikarya</taxon>
        <taxon>Ascomycota</taxon>
        <taxon>Pezizomycotina</taxon>
        <taxon>Sordariomycetes</taxon>
        <taxon>Sordariomycetidae</taxon>
        <taxon>Sordariales</taxon>
        <taxon>Lasiosphaeriaceae</taxon>
        <taxon>Lasiosphaeria</taxon>
    </lineage>
</organism>
<evidence type="ECO:0000313" key="1">
    <source>
        <dbReference type="EMBL" id="KAK3364168.1"/>
    </source>
</evidence>
<feature type="non-terminal residue" evidence="1">
    <location>
        <position position="67"/>
    </location>
</feature>
<proteinExistence type="predicted"/>
<reference evidence="1" key="1">
    <citation type="journal article" date="2023" name="Mol. Phylogenet. Evol.">
        <title>Genome-scale phylogeny and comparative genomics of the fungal order Sordariales.</title>
        <authorList>
            <person name="Hensen N."/>
            <person name="Bonometti L."/>
            <person name="Westerberg I."/>
            <person name="Brannstrom I.O."/>
            <person name="Guillou S."/>
            <person name="Cros-Aarteil S."/>
            <person name="Calhoun S."/>
            <person name="Haridas S."/>
            <person name="Kuo A."/>
            <person name="Mondo S."/>
            <person name="Pangilinan J."/>
            <person name="Riley R."/>
            <person name="LaButti K."/>
            <person name="Andreopoulos B."/>
            <person name="Lipzen A."/>
            <person name="Chen C."/>
            <person name="Yan M."/>
            <person name="Daum C."/>
            <person name="Ng V."/>
            <person name="Clum A."/>
            <person name="Steindorff A."/>
            <person name="Ohm R.A."/>
            <person name="Martin F."/>
            <person name="Silar P."/>
            <person name="Natvig D.O."/>
            <person name="Lalanne C."/>
            <person name="Gautier V."/>
            <person name="Ament-Velasquez S.L."/>
            <person name="Kruys A."/>
            <person name="Hutchinson M.I."/>
            <person name="Powell A.J."/>
            <person name="Barry K."/>
            <person name="Miller A.N."/>
            <person name="Grigoriev I.V."/>
            <person name="Debuchy R."/>
            <person name="Gladieux P."/>
            <person name="Hiltunen Thoren M."/>
            <person name="Johannesson H."/>
        </authorList>
    </citation>
    <scope>NUCLEOTIDE SEQUENCE</scope>
    <source>
        <strain evidence="1">CBS 955.72</strain>
    </source>
</reference>
<dbReference type="EMBL" id="JAUIQD010000001">
    <property type="protein sequence ID" value="KAK3364168.1"/>
    <property type="molecule type" value="Genomic_DNA"/>
</dbReference>
<sequence>MGIYDIATRAQVLALSSVGTSNCTIQEQTGIPPQAINRIVDRALDHGFGPRVRPSVILNHHVQDAPR</sequence>
<accession>A0AAJ0HWW6</accession>
<dbReference type="AlphaFoldDB" id="A0AAJ0HWW6"/>
<keyword evidence="2" id="KW-1185">Reference proteome</keyword>
<name>A0AAJ0HWW6_9PEZI</name>
<reference evidence="1" key="2">
    <citation type="submission" date="2023-06" db="EMBL/GenBank/DDBJ databases">
        <authorList>
            <consortium name="Lawrence Berkeley National Laboratory"/>
            <person name="Haridas S."/>
            <person name="Hensen N."/>
            <person name="Bonometti L."/>
            <person name="Westerberg I."/>
            <person name="Brannstrom I.O."/>
            <person name="Guillou S."/>
            <person name="Cros-Aarteil S."/>
            <person name="Calhoun S."/>
            <person name="Kuo A."/>
            <person name="Mondo S."/>
            <person name="Pangilinan J."/>
            <person name="Riley R."/>
            <person name="Labutti K."/>
            <person name="Andreopoulos B."/>
            <person name="Lipzen A."/>
            <person name="Chen C."/>
            <person name="Yanf M."/>
            <person name="Daum C."/>
            <person name="Ng V."/>
            <person name="Clum A."/>
            <person name="Steindorff A."/>
            <person name="Ohm R."/>
            <person name="Martin F."/>
            <person name="Silar P."/>
            <person name="Natvig D."/>
            <person name="Lalanne C."/>
            <person name="Gautier V."/>
            <person name="Ament-Velasquez S.L."/>
            <person name="Kruys A."/>
            <person name="Hutchinson M.I."/>
            <person name="Powell A.J."/>
            <person name="Barry K."/>
            <person name="Miller A.N."/>
            <person name="Grigoriev I.V."/>
            <person name="Debuchy R."/>
            <person name="Gladieux P."/>
            <person name="Thoren M.H."/>
            <person name="Johannesson H."/>
        </authorList>
    </citation>
    <scope>NUCLEOTIDE SEQUENCE</scope>
    <source>
        <strain evidence="1">CBS 955.72</strain>
    </source>
</reference>
<evidence type="ECO:0000313" key="2">
    <source>
        <dbReference type="Proteomes" id="UP001275084"/>
    </source>
</evidence>